<dbReference type="InterPro" id="IPR023198">
    <property type="entry name" value="PGP-like_dom2"/>
</dbReference>
<dbReference type="InterPro" id="IPR023214">
    <property type="entry name" value="HAD_sf"/>
</dbReference>
<evidence type="ECO:0000313" key="2">
    <source>
        <dbReference type="Proteomes" id="UP000196531"/>
    </source>
</evidence>
<dbReference type="SFLD" id="SFLDG01129">
    <property type="entry name" value="C1.5:_HAD__Beta-PGM__Phosphata"/>
    <property type="match status" value="1"/>
</dbReference>
<comment type="caution">
    <text evidence="1">The sequence shown here is derived from an EMBL/GenBank/DDBJ whole genome shotgun (WGS) entry which is preliminary data.</text>
</comment>
<dbReference type="InterPro" id="IPR006439">
    <property type="entry name" value="HAD-SF_hydro_IA"/>
</dbReference>
<dbReference type="NCBIfam" id="TIGR02254">
    <property type="entry name" value="YjjG_YfnB"/>
    <property type="match status" value="1"/>
</dbReference>
<evidence type="ECO:0000313" key="1">
    <source>
        <dbReference type="EMBL" id="OUR95624.1"/>
    </source>
</evidence>
<dbReference type="GO" id="GO:0008253">
    <property type="term" value="F:5'-nucleotidase activity"/>
    <property type="evidence" value="ECO:0007669"/>
    <property type="project" value="InterPro"/>
</dbReference>
<protein>
    <submittedName>
        <fullName evidence="1">Noncanonical pyrimidine nucleotidase, YjjG family</fullName>
    </submittedName>
</protein>
<dbReference type="Gene3D" id="1.10.150.240">
    <property type="entry name" value="Putative phosphatase, domain 2"/>
    <property type="match status" value="1"/>
</dbReference>
<dbReference type="PANTHER" id="PTHR47478:SF1">
    <property type="entry name" value="PYRIMIDINE 5'-NUCLEOTIDASE YJJG"/>
    <property type="match status" value="1"/>
</dbReference>
<dbReference type="Proteomes" id="UP000196531">
    <property type="component" value="Unassembled WGS sequence"/>
</dbReference>
<organism evidence="1 2">
    <name type="scientific">Halobacteriovorax marinus</name>
    <dbReference type="NCBI Taxonomy" id="97084"/>
    <lineage>
        <taxon>Bacteria</taxon>
        <taxon>Pseudomonadati</taxon>
        <taxon>Bdellovibrionota</taxon>
        <taxon>Bacteriovoracia</taxon>
        <taxon>Bacteriovoracales</taxon>
        <taxon>Halobacteriovoraceae</taxon>
        <taxon>Halobacteriovorax</taxon>
    </lineage>
</organism>
<proteinExistence type="predicted"/>
<sequence length="229" mass="25736">MKKYKSLFIDLDNTLLRFSETEVFAFDKLMELHSLNHPDSFKIYKRCNKALWDKVELGETTPQELKIQRFVDFSKEINLKVEAQLLSDQYEDFLGEGIFPLEGAFELIKDLAKEYELICTTNGLSIVQHKRLKKSKLVESFTHVIVSEEEGFSKPDKRFFSVALSKSMTSDPSEVLVIGDSLSADIVGGINAGHDTCWLNEAKASSGEVGPTFTVSTLAEIGKILLDSN</sequence>
<accession>A0A1Y5FAG7</accession>
<dbReference type="AlphaFoldDB" id="A0A1Y5FAG7"/>
<dbReference type="Pfam" id="PF00702">
    <property type="entry name" value="Hydrolase"/>
    <property type="match status" value="1"/>
</dbReference>
<reference evidence="2" key="1">
    <citation type="journal article" date="2017" name="Proc. Natl. Acad. Sci. U.S.A.">
        <title>Simulation of Deepwater Horizon oil plume reveals substrate specialization within a complex community of hydrocarbon-degraders.</title>
        <authorList>
            <person name="Hu P."/>
            <person name="Dubinsky E.A."/>
            <person name="Probst A.J."/>
            <person name="Wang J."/>
            <person name="Sieber C.M.K."/>
            <person name="Tom L.M."/>
            <person name="Gardinali P."/>
            <person name="Banfield J.F."/>
            <person name="Atlas R.M."/>
            <person name="Andersen G.L."/>
        </authorList>
    </citation>
    <scope>NUCLEOTIDE SEQUENCE [LARGE SCALE GENOMIC DNA]</scope>
</reference>
<dbReference type="Gene3D" id="3.40.50.1000">
    <property type="entry name" value="HAD superfamily/HAD-like"/>
    <property type="match status" value="1"/>
</dbReference>
<dbReference type="PANTHER" id="PTHR47478">
    <property type="match status" value="1"/>
</dbReference>
<dbReference type="InterPro" id="IPR011951">
    <property type="entry name" value="HAD-SF_hydro_IA_YjjG/PynA"/>
</dbReference>
<dbReference type="InterPro" id="IPR052550">
    <property type="entry name" value="Pyrimidine_5'-ntase_YjjG"/>
</dbReference>
<dbReference type="NCBIfam" id="TIGR01549">
    <property type="entry name" value="HAD-SF-IA-v1"/>
    <property type="match status" value="1"/>
</dbReference>
<dbReference type="SFLD" id="SFLDS00003">
    <property type="entry name" value="Haloacid_Dehalogenase"/>
    <property type="match status" value="1"/>
</dbReference>
<dbReference type="EMBL" id="MAAO01000007">
    <property type="protein sequence ID" value="OUR95624.1"/>
    <property type="molecule type" value="Genomic_DNA"/>
</dbReference>
<name>A0A1Y5FAG7_9BACT</name>
<dbReference type="SUPFAM" id="SSF56784">
    <property type="entry name" value="HAD-like"/>
    <property type="match status" value="1"/>
</dbReference>
<gene>
    <name evidence="1" type="ORF">A9Q84_14060</name>
</gene>
<dbReference type="InterPro" id="IPR036412">
    <property type="entry name" value="HAD-like_sf"/>
</dbReference>